<evidence type="ECO:0000256" key="9">
    <source>
        <dbReference type="RuleBase" id="RU004466"/>
    </source>
</evidence>
<keyword evidence="4" id="KW-0479">Metal-binding</keyword>
<dbReference type="PROSITE" id="PS00444">
    <property type="entry name" value="POLYPRENYL_SYNTHASE_2"/>
    <property type="match status" value="1"/>
</dbReference>
<dbReference type="InterPro" id="IPR033749">
    <property type="entry name" value="Polyprenyl_synt_CS"/>
</dbReference>
<dbReference type="GO" id="GO:0008299">
    <property type="term" value="P:isoprenoid biosynthetic process"/>
    <property type="evidence" value="ECO:0007669"/>
    <property type="project" value="UniProtKB-KW"/>
</dbReference>
<comment type="cofactor">
    <cofactor evidence="1">
        <name>Mg(2+)</name>
        <dbReference type="ChEBI" id="CHEBI:18420"/>
    </cofactor>
</comment>
<dbReference type="GO" id="GO:0042811">
    <property type="term" value="P:pheromone biosynthetic process"/>
    <property type="evidence" value="ECO:0007669"/>
    <property type="project" value="UniProtKB-ARBA"/>
</dbReference>
<dbReference type="FunFam" id="1.10.600.10:FF:000021">
    <property type="entry name" value="Farnesyl pyrophosphate synthase"/>
    <property type="match status" value="1"/>
</dbReference>
<name>A0ABD2CL93_VESMC</name>
<dbReference type="GO" id="GO:0046872">
    <property type="term" value="F:metal ion binding"/>
    <property type="evidence" value="ECO:0007669"/>
    <property type="project" value="UniProtKB-KW"/>
</dbReference>
<dbReference type="InterPro" id="IPR000092">
    <property type="entry name" value="Polyprenyl_synt"/>
</dbReference>
<evidence type="ECO:0000256" key="6">
    <source>
        <dbReference type="ARBA" id="ARBA00023229"/>
    </source>
</evidence>
<evidence type="ECO:0000256" key="2">
    <source>
        <dbReference type="ARBA" id="ARBA00006706"/>
    </source>
</evidence>
<comment type="similarity">
    <text evidence="2 9">Belongs to the FPP/GGPP synthase family.</text>
</comment>
<comment type="pathway">
    <text evidence="7">Pheromone biosynthesis.</text>
</comment>
<proteinExistence type="inferred from homology"/>
<evidence type="ECO:0000313" key="10">
    <source>
        <dbReference type="EMBL" id="KAL2745875.1"/>
    </source>
</evidence>
<evidence type="ECO:0000256" key="1">
    <source>
        <dbReference type="ARBA" id="ARBA00001946"/>
    </source>
</evidence>
<organism evidence="10 11">
    <name type="scientific">Vespula maculifrons</name>
    <name type="common">Eastern yellow jacket</name>
    <name type="synonym">Wasp</name>
    <dbReference type="NCBI Taxonomy" id="7453"/>
    <lineage>
        <taxon>Eukaryota</taxon>
        <taxon>Metazoa</taxon>
        <taxon>Ecdysozoa</taxon>
        <taxon>Arthropoda</taxon>
        <taxon>Hexapoda</taxon>
        <taxon>Insecta</taxon>
        <taxon>Pterygota</taxon>
        <taxon>Neoptera</taxon>
        <taxon>Endopterygota</taxon>
        <taxon>Hymenoptera</taxon>
        <taxon>Apocrita</taxon>
        <taxon>Aculeata</taxon>
        <taxon>Vespoidea</taxon>
        <taxon>Vespidae</taxon>
        <taxon>Vespinae</taxon>
        <taxon>Vespula</taxon>
    </lineage>
</organism>
<dbReference type="Pfam" id="PF00348">
    <property type="entry name" value="polyprenyl_synt"/>
    <property type="match status" value="1"/>
</dbReference>
<dbReference type="CDD" id="cd00685">
    <property type="entry name" value="Trans_IPPS_HT"/>
    <property type="match status" value="1"/>
</dbReference>
<dbReference type="InterPro" id="IPR008949">
    <property type="entry name" value="Isoprenoid_synthase_dom_sf"/>
</dbReference>
<evidence type="ECO:0000256" key="8">
    <source>
        <dbReference type="ARBA" id="ARBA00034546"/>
    </source>
</evidence>
<dbReference type="PANTHER" id="PTHR11525">
    <property type="entry name" value="FARNESYL-PYROPHOSPHATE SYNTHETASE"/>
    <property type="match status" value="1"/>
</dbReference>
<dbReference type="EMBL" id="JAYRBN010000039">
    <property type="protein sequence ID" value="KAL2745875.1"/>
    <property type="molecule type" value="Genomic_DNA"/>
</dbReference>
<evidence type="ECO:0000256" key="5">
    <source>
        <dbReference type="ARBA" id="ARBA00022842"/>
    </source>
</evidence>
<evidence type="ECO:0000256" key="3">
    <source>
        <dbReference type="ARBA" id="ARBA00022679"/>
    </source>
</evidence>
<accession>A0ABD2CL93</accession>
<gene>
    <name evidence="10" type="ORF">V1477_005793</name>
</gene>
<dbReference type="InterPro" id="IPR039702">
    <property type="entry name" value="FPS1-like"/>
</dbReference>
<sequence>MFSSAIRRRLFVLCSNGFYHKGTKFAPLAKIPSFGMTNTKTRMTAHFMTEATNAINEHEISELMNVWPALLHDLINTDYYLDLPDVSKWMVKSLQYNVLHGRKRRALTLIRTYKMFTPQEKLTNENIHLAHILGWCMELLQAFLLVIDDIQDKSQIRRNQPCWYLFDDIGLAAINDGFMMEHTIYQILKLYFKEKEYYIDLVELFHEYILKTTIGQCLDLLSTNFGKTANLDVFTMDRYNSIIKNKTACYAFVLPVKLAMCAANVKDPELHRQVEALLLEIGHFYQIQDDYLDCYGDTKIIGKNSTDIQEGKCTWLIVSALQRVTPEQRKILEECYGSEDLEKVRRVKNLYDDLDLPNAYSIYEKETYDLIMAHIQQLPNSLPQNFFSDILRKIYHRKS</sequence>
<dbReference type="GO" id="GO:0016765">
    <property type="term" value="F:transferase activity, transferring alkyl or aryl (other than methyl) groups"/>
    <property type="evidence" value="ECO:0007669"/>
    <property type="project" value="UniProtKB-ARBA"/>
</dbReference>
<protein>
    <recommendedName>
        <fullName evidence="8">Farnesyl pyrophosphate synthase</fullName>
    </recommendedName>
</protein>
<keyword evidence="6" id="KW-0414">Isoprene biosynthesis</keyword>
<dbReference type="PANTHER" id="PTHR11525:SF0">
    <property type="entry name" value="FARNESYL PYROPHOSPHATE SYNTHASE"/>
    <property type="match status" value="1"/>
</dbReference>
<dbReference type="SUPFAM" id="SSF48576">
    <property type="entry name" value="Terpenoid synthases"/>
    <property type="match status" value="1"/>
</dbReference>
<evidence type="ECO:0000256" key="4">
    <source>
        <dbReference type="ARBA" id="ARBA00022723"/>
    </source>
</evidence>
<keyword evidence="5" id="KW-0460">Magnesium</keyword>
<dbReference type="SFLD" id="SFLDS00005">
    <property type="entry name" value="Isoprenoid_Synthase_Type_I"/>
    <property type="match status" value="1"/>
</dbReference>
<keyword evidence="11" id="KW-1185">Reference proteome</keyword>
<keyword evidence="3 9" id="KW-0808">Transferase</keyword>
<dbReference type="Proteomes" id="UP001607303">
    <property type="component" value="Unassembled WGS sequence"/>
</dbReference>
<dbReference type="Gene3D" id="1.10.600.10">
    <property type="entry name" value="Farnesyl Diphosphate Synthase"/>
    <property type="match status" value="1"/>
</dbReference>
<evidence type="ECO:0000313" key="11">
    <source>
        <dbReference type="Proteomes" id="UP001607303"/>
    </source>
</evidence>
<reference evidence="10 11" key="1">
    <citation type="journal article" date="2024" name="Ann. Entomol. Soc. Am.">
        <title>Genomic analyses of the southern and eastern yellowjacket wasps (Hymenoptera: Vespidae) reveal evolutionary signatures of social life.</title>
        <authorList>
            <person name="Catto M.A."/>
            <person name="Caine P.B."/>
            <person name="Orr S.E."/>
            <person name="Hunt B.G."/>
            <person name="Goodisman M.A.D."/>
        </authorList>
    </citation>
    <scope>NUCLEOTIDE SEQUENCE [LARGE SCALE GENOMIC DNA]</scope>
    <source>
        <strain evidence="10">232</strain>
        <tissue evidence="10">Head and thorax</tissue>
    </source>
</reference>
<dbReference type="AlphaFoldDB" id="A0ABD2CL93"/>
<evidence type="ECO:0000256" key="7">
    <source>
        <dbReference type="ARBA" id="ARBA00033740"/>
    </source>
</evidence>
<comment type="caution">
    <text evidence="10">The sequence shown here is derived from an EMBL/GenBank/DDBJ whole genome shotgun (WGS) entry which is preliminary data.</text>
</comment>